<sequence>MRDFRKLALGAITGWLSMLALGAAHSAELKIATLESGTVNWELDTIRANGLDEKNGFTMSVMGVAANDAARIALQGGEADAIVSDWIWAAKMRASGQDFVFIPYSTAVGGVMVAGDSDMDSLDDLFDQKIGIAGGPLDKSWIILRAYALQEYGVDLAARTEPVFGAPPLIMASAIDGDVAGAINFWHFNAKQEAAGMRVLLSVVDAAAALGLDPEIPLLGYVVRGDVAPELIKGLADASNEAKQILASDDTAWDAMRPGMNAKDDAEFAALKAGYRAGIPSVAEVDVQQVAKTFDLMARLGGPDLVGDMTELPDGLFN</sequence>
<dbReference type="Gene3D" id="3.40.190.10">
    <property type="entry name" value="Periplasmic binding protein-like II"/>
    <property type="match status" value="2"/>
</dbReference>
<dbReference type="AlphaFoldDB" id="A0A1G7GVR9"/>
<accession>A0A1G7GVR9</accession>
<organism evidence="2 3">
    <name type="scientific">Paracoccus isoporae</name>
    <dbReference type="NCBI Taxonomy" id="591205"/>
    <lineage>
        <taxon>Bacteria</taxon>
        <taxon>Pseudomonadati</taxon>
        <taxon>Pseudomonadota</taxon>
        <taxon>Alphaproteobacteria</taxon>
        <taxon>Rhodobacterales</taxon>
        <taxon>Paracoccaceae</taxon>
        <taxon>Paracoccus</taxon>
    </lineage>
</organism>
<dbReference type="EMBL" id="FNAH01000015">
    <property type="protein sequence ID" value="SDE92278.1"/>
    <property type="molecule type" value="Genomic_DNA"/>
</dbReference>
<gene>
    <name evidence="2" type="ORF">SAMN05421538_11521</name>
</gene>
<dbReference type="OrthoDB" id="5621714at2"/>
<dbReference type="SUPFAM" id="SSF53850">
    <property type="entry name" value="Periplasmic binding protein-like II"/>
    <property type="match status" value="1"/>
</dbReference>
<dbReference type="Proteomes" id="UP000199344">
    <property type="component" value="Unassembled WGS sequence"/>
</dbReference>
<evidence type="ECO:0000313" key="3">
    <source>
        <dbReference type="Proteomes" id="UP000199344"/>
    </source>
</evidence>
<name>A0A1G7GVR9_9RHOB</name>
<keyword evidence="1" id="KW-0732">Signal</keyword>
<feature type="chain" id="PRO_5011683679" evidence="1">
    <location>
        <begin position="27"/>
        <end position="318"/>
    </location>
</feature>
<keyword evidence="3" id="KW-1185">Reference proteome</keyword>
<proteinExistence type="predicted"/>
<dbReference type="PANTHER" id="PTHR30024">
    <property type="entry name" value="ALIPHATIC SULFONATES-BINDING PROTEIN-RELATED"/>
    <property type="match status" value="1"/>
</dbReference>
<evidence type="ECO:0000313" key="2">
    <source>
        <dbReference type="EMBL" id="SDE92278.1"/>
    </source>
</evidence>
<reference evidence="2 3" key="1">
    <citation type="submission" date="2016-10" db="EMBL/GenBank/DDBJ databases">
        <authorList>
            <person name="de Groot N.N."/>
        </authorList>
    </citation>
    <scope>NUCLEOTIDE SEQUENCE [LARGE SCALE GENOMIC DNA]</scope>
    <source>
        <strain evidence="2 3">DSM 22220</strain>
    </source>
</reference>
<protein>
    <submittedName>
        <fullName evidence="2">NitT/TauT family transport system substrate-binding protein</fullName>
    </submittedName>
</protein>
<feature type="signal peptide" evidence="1">
    <location>
        <begin position="1"/>
        <end position="26"/>
    </location>
</feature>
<dbReference type="STRING" id="591205.SAMN05421538_11521"/>
<dbReference type="PANTHER" id="PTHR30024:SF48">
    <property type="entry name" value="ABC TRANSPORTER SUBSTRATE-BINDING PROTEIN"/>
    <property type="match status" value="1"/>
</dbReference>
<evidence type="ECO:0000256" key="1">
    <source>
        <dbReference type="SAM" id="SignalP"/>
    </source>
</evidence>
<dbReference type="RefSeq" id="WP_090525517.1">
    <property type="nucleotide sequence ID" value="NZ_FNAH01000015.1"/>
</dbReference>